<evidence type="ECO:0000313" key="8">
    <source>
        <dbReference type="Proteomes" id="UP000231092"/>
    </source>
</evidence>
<feature type="domain" description="NfeD-like C-terminal" evidence="6">
    <location>
        <begin position="89"/>
        <end position="147"/>
    </location>
</feature>
<reference evidence="7 8" key="1">
    <citation type="submission" date="2017-11" db="EMBL/GenBank/DDBJ databases">
        <title>Understudied soil microbes with underappreciated capabilities: Untangling the Clostridium saccharolyticum group.</title>
        <authorList>
            <person name="Leschine S."/>
        </authorList>
    </citation>
    <scope>NUCLEOTIDE SEQUENCE [LARGE SCALE GENOMIC DNA]</scope>
    <source>
        <strain evidence="7 8">18A</strain>
    </source>
</reference>
<dbReference type="PANTHER" id="PTHR33507:SF3">
    <property type="entry name" value="INNER MEMBRANE PROTEIN YBBJ"/>
    <property type="match status" value="1"/>
</dbReference>
<accession>A0A2M8Z1Z1</accession>
<keyword evidence="4 5" id="KW-0472">Membrane</keyword>
<evidence type="ECO:0000256" key="1">
    <source>
        <dbReference type="ARBA" id="ARBA00004141"/>
    </source>
</evidence>
<dbReference type="Proteomes" id="UP000231092">
    <property type="component" value="Unassembled WGS sequence"/>
</dbReference>
<name>A0A2M8Z1Z1_9FIRM</name>
<dbReference type="InterPro" id="IPR002810">
    <property type="entry name" value="NfeD-like_C"/>
</dbReference>
<dbReference type="EMBL" id="PGET01000001">
    <property type="protein sequence ID" value="PJJ27476.1"/>
    <property type="molecule type" value="Genomic_DNA"/>
</dbReference>
<evidence type="ECO:0000313" key="7">
    <source>
        <dbReference type="EMBL" id="PJJ27476.1"/>
    </source>
</evidence>
<comment type="caution">
    <text evidence="7">The sequence shown here is derived from an EMBL/GenBank/DDBJ whole genome shotgun (WGS) entry which is preliminary data.</text>
</comment>
<dbReference type="GO" id="GO:0008233">
    <property type="term" value="F:peptidase activity"/>
    <property type="evidence" value="ECO:0007669"/>
    <property type="project" value="UniProtKB-KW"/>
</dbReference>
<dbReference type="Gene3D" id="2.40.50.140">
    <property type="entry name" value="Nucleic acid-binding proteins"/>
    <property type="match status" value="1"/>
</dbReference>
<dbReference type="AlphaFoldDB" id="A0A2M8Z1Z1"/>
<dbReference type="GO" id="GO:0005886">
    <property type="term" value="C:plasma membrane"/>
    <property type="evidence" value="ECO:0007669"/>
    <property type="project" value="TreeGrafter"/>
</dbReference>
<dbReference type="PANTHER" id="PTHR33507">
    <property type="entry name" value="INNER MEMBRANE PROTEIN YBBJ"/>
    <property type="match status" value="1"/>
</dbReference>
<keyword evidence="2 5" id="KW-0812">Transmembrane</keyword>
<keyword evidence="7" id="KW-0378">Hydrolase</keyword>
<dbReference type="InterPro" id="IPR052165">
    <property type="entry name" value="Membrane_assoc_protease"/>
</dbReference>
<feature type="transmembrane region" description="Helical" evidence="5">
    <location>
        <begin position="43"/>
        <end position="70"/>
    </location>
</feature>
<dbReference type="InterPro" id="IPR012340">
    <property type="entry name" value="NA-bd_OB-fold"/>
</dbReference>
<evidence type="ECO:0000256" key="3">
    <source>
        <dbReference type="ARBA" id="ARBA00022989"/>
    </source>
</evidence>
<keyword evidence="3 5" id="KW-1133">Transmembrane helix</keyword>
<proteinExistence type="predicted"/>
<evidence type="ECO:0000256" key="2">
    <source>
        <dbReference type="ARBA" id="ARBA00022692"/>
    </source>
</evidence>
<gene>
    <name evidence="7" type="ORF">H171_0945</name>
</gene>
<keyword evidence="7" id="KW-0645">Protease</keyword>
<feature type="transmembrane region" description="Helical" evidence="5">
    <location>
        <begin position="12"/>
        <end position="37"/>
    </location>
</feature>
<evidence type="ECO:0000259" key="6">
    <source>
        <dbReference type="Pfam" id="PF01957"/>
    </source>
</evidence>
<organism evidence="7 8">
    <name type="scientific">[Clostridium] celerecrescens 18A</name>
    <dbReference type="NCBI Taxonomy" id="1286362"/>
    <lineage>
        <taxon>Bacteria</taxon>
        <taxon>Bacillati</taxon>
        <taxon>Bacillota</taxon>
        <taxon>Clostridia</taxon>
        <taxon>Lachnospirales</taxon>
        <taxon>Lachnospiraceae</taxon>
        <taxon>Lacrimispora</taxon>
    </lineage>
</organism>
<evidence type="ECO:0000256" key="4">
    <source>
        <dbReference type="ARBA" id="ARBA00023136"/>
    </source>
</evidence>
<sequence length="154" mass="16987">MAGKGNDKMAAVYWLIVFVVLLGTEAVTMALTTVWFAGGALVAFVLALFGVNTQVQLAVFVIVSFVLLFFTRPFALKYVNRNTVKTNWESLIGKKARVTVEINNAESKGAAILNGQEWTARALEDDKVYPVDAMVEVKEIRGVKLIVSMEQEEL</sequence>
<dbReference type="Pfam" id="PF01957">
    <property type="entry name" value="NfeD"/>
    <property type="match status" value="1"/>
</dbReference>
<comment type="subcellular location">
    <subcellularLocation>
        <location evidence="1">Membrane</location>
        <topology evidence="1">Multi-pass membrane protein</topology>
    </subcellularLocation>
</comment>
<evidence type="ECO:0000256" key="5">
    <source>
        <dbReference type="SAM" id="Phobius"/>
    </source>
</evidence>
<dbReference type="GO" id="GO:0006508">
    <property type="term" value="P:proteolysis"/>
    <property type="evidence" value="ECO:0007669"/>
    <property type="project" value="UniProtKB-KW"/>
</dbReference>
<protein>
    <submittedName>
        <fullName evidence="7">Membrane protein implicated in regulation of membrane protease activity</fullName>
    </submittedName>
</protein>